<dbReference type="InterPro" id="IPR007420">
    <property type="entry name" value="DUF465"/>
</dbReference>
<evidence type="ECO:0008006" key="4">
    <source>
        <dbReference type="Google" id="ProtNLM"/>
    </source>
</evidence>
<reference evidence="3" key="2">
    <citation type="journal article" date="2016" name="Int. J. Syst. Evol. Microbiol.">
        <title>Caldimicrobium thiodismutans sp. nov., a sulfur-disproportionating bacterium isolated from a hot spring.</title>
        <authorList>
            <person name="Kojima H."/>
            <person name="Umezawa K."/>
            <person name="Fukui M."/>
        </authorList>
    </citation>
    <scope>NUCLEOTIDE SEQUENCE [LARGE SCALE GENOMIC DNA]</scope>
    <source>
        <strain evidence="3">TF1</strain>
    </source>
</reference>
<evidence type="ECO:0000256" key="1">
    <source>
        <dbReference type="SAM" id="Coils"/>
    </source>
</evidence>
<proteinExistence type="predicted"/>
<dbReference type="RefSeq" id="WP_068512751.1">
    <property type="nucleotide sequence ID" value="NZ_AP014945.1"/>
</dbReference>
<dbReference type="Proteomes" id="UP000068196">
    <property type="component" value="Chromosome"/>
</dbReference>
<evidence type="ECO:0000313" key="3">
    <source>
        <dbReference type="Proteomes" id="UP000068196"/>
    </source>
</evidence>
<dbReference type="STRING" id="1653476.THC_0457"/>
<accession>A0A0U5ALB4</accession>
<keyword evidence="1" id="KW-0175">Coiled coil</keyword>
<reference evidence="2 3" key="1">
    <citation type="journal article" date="2016" name="Int. J. Syst. Evol. Microbiol.">
        <title>Caldimicrobium thiodismutans sp. nov., a sulfur-disproportionating bacterium isolated from a hot spring, and emended description of the genus Caldimicrobium.</title>
        <authorList>
            <person name="Kojima H."/>
            <person name="Umezawa K."/>
            <person name="Fukui M."/>
        </authorList>
    </citation>
    <scope>NUCLEOTIDE SEQUENCE [LARGE SCALE GENOMIC DNA]</scope>
    <source>
        <strain evidence="2 3">TF1</strain>
    </source>
</reference>
<dbReference type="Gene3D" id="6.10.280.50">
    <property type="match status" value="1"/>
</dbReference>
<keyword evidence="3" id="KW-1185">Reference proteome</keyword>
<dbReference type="InterPro" id="IPR038444">
    <property type="entry name" value="DUF465_sf"/>
</dbReference>
<evidence type="ECO:0000313" key="2">
    <source>
        <dbReference type="EMBL" id="BAU22852.1"/>
    </source>
</evidence>
<feature type="coiled-coil region" evidence="1">
    <location>
        <begin position="9"/>
        <end position="36"/>
    </location>
</feature>
<dbReference type="OrthoDB" id="9814679at2"/>
<name>A0A0U5ALB4_9BACT</name>
<protein>
    <recommendedName>
        <fullName evidence="4">DUF465 domain-containing protein</fullName>
    </recommendedName>
</protein>
<organism evidence="2 3">
    <name type="scientific">Caldimicrobium thiodismutans</name>
    <dbReference type="NCBI Taxonomy" id="1653476"/>
    <lineage>
        <taxon>Bacteria</taxon>
        <taxon>Pseudomonadati</taxon>
        <taxon>Thermodesulfobacteriota</taxon>
        <taxon>Thermodesulfobacteria</taxon>
        <taxon>Thermodesulfobacteriales</taxon>
        <taxon>Thermodesulfobacteriaceae</taxon>
        <taxon>Caldimicrobium</taxon>
    </lineage>
</organism>
<dbReference type="AlphaFoldDB" id="A0A0U5ALB4"/>
<dbReference type="KEGG" id="cthi:THC_0457"/>
<sequence>MDKEIVKSYAEKYQDVRELFEKHQKLERELEELTKKPYLTTEEEIREKQIKLEKLHLKERIFELIKKYQKEGS</sequence>
<dbReference type="Pfam" id="PF04325">
    <property type="entry name" value="DUF465"/>
    <property type="match status" value="1"/>
</dbReference>
<gene>
    <name evidence="2" type="ORF">THC_0457</name>
</gene>
<dbReference type="EMBL" id="AP014945">
    <property type="protein sequence ID" value="BAU22852.1"/>
    <property type="molecule type" value="Genomic_DNA"/>
</dbReference>